<dbReference type="GO" id="GO:0035256">
    <property type="term" value="F:G protein-coupled glutamate receptor binding"/>
    <property type="evidence" value="ECO:0007669"/>
    <property type="project" value="InterPro"/>
</dbReference>
<dbReference type="WBParaSite" id="nRc.2.0.1.t10259-RA">
    <property type="protein sequence ID" value="nRc.2.0.1.t10259-RA"/>
    <property type="gene ID" value="nRc.2.0.1.g10259"/>
</dbReference>
<dbReference type="PROSITE" id="PS50229">
    <property type="entry name" value="WH1"/>
    <property type="match status" value="1"/>
</dbReference>
<evidence type="ECO:0000259" key="1">
    <source>
        <dbReference type="PROSITE" id="PS50229"/>
    </source>
</evidence>
<evidence type="ECO:0000313" key="3">
    <source>
        <dbReference type="WBParaSite" id="nRc.2.0.1.t10259-RA"/>
    </source>
</evidence>
<protein>
    <submittedName>
        <fullName evidence="3">WH1 domain-containing protein</fullName>
    </submittedName>
</protein>
<feature type="domain" description="WH1" evidence="1">
    <location>
        <begin position="17"/>
        <end position="119"/>
    </location>
</feature>
<dbReference type="Gene3D" id="2.30.29.30">
    <property type="entry name" value="Pleckstrin-homology domain (PH domain)/Phosphotyrosine-binding domain (PTB)"/>
    <property type="match status" value="1"/>
</dbReference>
<dbReference type="SUPFAM" id="SSF50729">
    <property type="entry name" value="PH domain-like"/>
    <property type="match status" value="1"/>
</dbReference>
<dbReference type="InterPro" id="IPR011993">
    <property type="entry name" value="PH-like_dom_sf"/>
</dbReference>
<dbReference type="PANTHER" id="PTHR10918">
    <property type="entry name" value="HOMER"/>
    <property type="match status" value="1"/>
</dbReference>
<accession>A0A915I7W9</accession>
<dbReference type="Proteomes" id="UP000887565">
    <property type="component" value="Unplaced"/>
</dbReference>
<dbReference type="Pfam" id="PF00568">
    <property type="entry name" value="WH1"/>
    <property type="match status" value="1"/>
</dbReference>
<dbReference type="AlphaFoldDB" id="A0A915I7W9"/>
<keyword evidence="2" id="KW-1185">Reference proteome</keyword>
<name>A0A915I7W9_ROMCU</name>
<dbReference type="InterPro" id="IPR045027">
    <property type="entry name" value="Homer"/>
</dbReference>
<evidence type="ECO:0000313" key="2">
    <source>
        <dbReference type="Proteomes" id="UP000887565"/>
    </source>
</evidence>
<organism evidence="2 3">
    <name type="scientific">Romanomermis culicivorax</name>
    <name type="common">Nematode worm</name>
    <dbReference type="NCBI Taxonomy" id="13658"/>
    <lineage>
        <taxon>Eukaryota</taxon>
        <taxon>Metazoa</taxon>
        <taxon>Ecdysozoa</taxon>
        <taxon>Nematoda</taxon>
        <taxon>Enoplea</taxon>
        <taxon>Dorylaimia</taxon>
        <taxon>Mermithida</taxon>
        <taxon>Mermithoidea</taxon>
        <taxon>Mermithidae</taxon>
        <taxon>Romanomermis</taxon>
    </lineage>
</organism>
<proteinExistence type="predicted"/>
<reference evidence="3" key="1">
    <citation type="submission" date="2022-11" db="UniProtKB">
        <authorList>
            <consortium name="WormBaseParasite"/>
        </authorList>
    </citation>
    <scope>IDENTIFICATION</scope>
</reference>
<dbReference type="InterPro" id="IPR000697">
    <property type="entry name" value="WH1/EVH1_dom"/>
</dbReference>
<sequence length="119" mass="13570">MVTMSSNDGEQKFCEPSQYGILNRLYTCEAQVYVLSETTPGSPNWVELSDNVIPVHIVYNTEKNVYSILCVQHNKMIIDSPIDLNFVVMKGSPKFLQYHDSSTLRRYGVGFEVEKDAEK</sequence>